<accession>A0ABY5XZH7</accession>
<reference evidence="1" key="1">
    <citation type="submission" date="2020-12" db="EMBL/GenBank/DDBJ databases">
        <title>Taurinivorans muris gen. nov., sp. nov., fundamental and realized metabolic niche of a ubiquitous sulfidogenic bacterium in the murine intestine.</title>
        <authorList>
            <person name="Ye H."/>
            <person name="Hanson B.T."/>
            <person name="Loy A."/>
        </authorList>
    </citation>
    <scope>NUCLEOTIDE SEQUENCE</scope>
    <source>
        <strain evidence="1">LT0009</strain>
    </source>
</reference>
<keyword evidence="2" id="KW-1185">Reference proteome</keyword>
<dbReference type="RefSeq" id="WP_334314750.1">
    <property type="nucleotide sequence ID" value="NZ_CP065938.1"/>
</dbReference>
<organism evidence="1 2">
    <name type="scientific">Taurinivorans muris</name>
    <dbReference type="NCBI Taxonomy" id="2787751"/>
    <lineage>
        <taxon>Bacteria</taxon>
        <taxon>Pseudomonadati</taxon>
        <taxon>Thermodesulfobacteriota</taxon>
        <taxon>Desulfovibrionia</taxon>
        <taxon>Desulfovibrionales</taxon>
        <taxon>Desulfovibrionaceae</taxon>
        <taxon>Taurinivorans</taxon>
    </lineage>
</organism>
<protein>
    <submittedName>
        <fullName evidence="1">DUF169 domain-containing protein</fullName>
    </submittedName>
</protein>
<dbReference type="InterPro" id="IPR003748">
    <property type="entry name" value="DUF169"/>
</dbReference>
<dbReference type="Pfam" id="PF02596">
    <property type="entry name" value="DUF169"/>
    <property type="match status" value="1"/>
</dbReference>
<evidence type="ECO:0000313" key="2">
    <source>
        <dbReference type="Proteomes" id="UP001058120"/>
    </source>
</evidence>
<dbReference type="Proteomes" id="UP001058120">
    <property type="component" value="Chromosome"/>
</dbReference>
<proteinExistence type="predicted"/>
<dbReference type="EMBL" id="CP065938">
    <property type="protein sequence ID" value="UWX05185.1"/>
    <property type="molecule type" value="Genomic_DNA"/>
</dbReference>
<evidence type="ECO:0000313" key="1">
    <source>
        <dbReference type="EMBL" id="UWX05185.1"/>
    </source>
</evidence>
<sequence length="253" mass="28476">MFWFQEGLERLLHLLGNMEMPLGAYYTNTLPTAGLTPARGRHECIINFMRKSRTQETPVFFAADTNACMGGWTYLGFSNENRDKIASFVTTGLPGRGGEHYMPEPASIYRLFEEMEFQKASGSYCVVKPLSLFQGEEKPEVVTFFARAERLTGLCHLAYFALNDHNAVAMPFGAGCSGIFAWPRTYQRKGLRRAVIGCTDISCRPFMKTDELSFTVSSDVLAEMIDKAPQSFLTGRSWQGVLKKIKQSDKKWA</sequence>
<name>A0ABY5XZH7_9BACT</name>
<gene>
    <name evidence="1" type="ORF">JBF11_06865</name>
</gene>